<gene>
    <name evidence="2" type="ORF">KUTeg_013026</name>
</gene>
<feature type="transmembrane region" description="Helical" evidence="1">
    <location>
        <begin position="66"/>
        <end position="91"/>
    </location>
</feature>
<feature type="transmembrane region" description="Helical" evidence="1">
    <location>
        <begin position="425"/>
        <end position="440"/>
    </location>
</feature>
<dbReference type="EMBL" id="JARBDR010000657">
    <property type="protein sequence ID" value="KAJ8308152.1"/>
    <property type="molecule type" value="Genomic_DNA"/>
</dbReference>
<dbReference type="PANTHER" id="PTHR11360:SF284">
    <property type="entry name" value="EG:103B4.3 PROTEIN-RELATED"/>
    <property type="match status" value="1"/>
</dbReference>
<protein>
    <submittedName>
        <fullName evidence="2">Uncharacterized protein</fullName>
    </submittedName>
</protein>
<evidence type="ECO:0000256" key="1">
    <source>
        <dbReference type="SAM" id="Phobius"/>
    </source>
</evidence>
<dbReference type="Pfam" id="PF07690">
    <property type="entry name" value="MFS_1"/>
    <property type="match status" value="1"/>
</dbReference>
<proteinExistence type="predicted"/>
<dbReference type="SUPFAM" id="SSF103473">
    <property type="entry name" value="MFS general substrate transporter"/>
    <property type="match status" value="1"/>
</dbReference>
<feature type="transmembrane region" description="Helical" evidence="1">
    <location>
        <begin position="111"/>
        <end position="134"/>
    </location>
</feature>
<feature type="transmembrane region" description="Helical" evidence="1">
    <location>
        <begin position="336"/>
        <end position="358"/>
    </location>
</feature>
<organism evidence="2 3">
    <name type="scientific">Tegillarca granosa</name>
    <name type="common">Malaysian cockle</name>
    <name type="synonym">Anadara granosa</name>
    <dbReference type="NCBI Taxonomy" id="220873"/>
    <lineage>
        <taxon>Eukaryota</taxon>
        <taxon>Metazoa</taxon>
        <taxon>Spiralia</taxon>
        <taxon>Lophotrochozoa</taxon>
        <taxon>Mollusca</taxon>
        <taxon>Bivalvia</taxon>
        <taxon>Autobranchia</taxon>
        <taxon>Pteriomorphia</taxon>
        <taxon>Arcoida</taxon>
        <taxon>Arcoidea</taxon>
        <taxon>Arcidae</taxon>
        <taxon>Tegillarca</taxon>
    </lineage>
</organism>
<feature type="transmembrane region" description="Helical" evidence="1">
    <location>
        <begin position="370"/>
        <end position="389"/>
    </location>
</feature>
<keyword evidence="1" id="KW-0812">Transmembrane</keyword>
<sequence length="442" mass="48898">MSSSTMEDNIISQNTESCKITPERIKSRNLQYNRPEGVEDRDTESLQYIDDTGGLRNKPIEPDGGYGWVIVFCSFMFPFCMDGIGSVYSLLLPEINTALNTVPAISSMGNSFLFGSVFLIGNVGLGMYYLSSIIMVNSYFTRKRGIALGVCNSGAGFGVITFSQLARILLDVYGWRGTILLLSGFEMQLCVGAVLMRPLYVKSVIDSKSSTDDNTENLLVKTKHLEIQLSNEKPENVQTSHSSTPNMTTHISFLKPDSVKYQSMQCIKTSTDQSSRLHELNPLFRKDIFYSGSVYNLPDQKRDHYLIPNMTLSENDTEPTNSNPKLFDKKLLKNKAFLLLVIGAMLTQMAQFIPVVFLGDYANQIGLENSHTATLLTIAGIVNTFGRLLAGALTNVPRLSALAICNVGLYMCALTLFLFPLCTSFATLCIFVVVHSLFVVKA</sequence>
<keyword evidence="1" id="KW-0472">Membrane</keyword>
<evidence type="ECO:0000313" key="2">
    <source>
        <dbReference type="EMBL" id="KAJ8308152.1"/>
    </source>
</evidence>
<keyword evidence="1" id="KW-1133">Transmembrane helix</keyword>
<dbReference type="InterPro" id="IPR036259">
    <property type="entry name" value="MFS_trans_sf"/>
</dbReference>
<comment type="caution">
    <text evidence="2">The sequence shown here is derived from an EMBL/GenBank/DDBJ whole genome shotgun (WGS) entry which is preliminary data.</text>
</comment>
<dbReference type="Gene3D" id="1.20.1250.20">
    <property type="entry name" value="MFS general substrate transporter like domains"/>
    <property type="match status" value="1"/>
</dbReference>
<reference evidence="2 3" key="1">
    <citation type="submission" date="2022-12" db="EMBL/GenBank/DDBJ databases">
        <title>Chromosome-level genome of Tegillarca granosa.</title>
        <authorList>
            <person name="Kim J."/>
        </authorList>
    </citation>
    <scope>NUCLEOTIDE SEQUENCE [LARGE SCALE GENOMIC DNA]</scope>
    <source>
        <strain evidence="2">Teg-2019</strain>
        <tissue evidence="2">Adductor muscle</tissue>
    </source>
</reference>
<name>A0ABQ9ESH7_TEGGR</name>
<keyword evidence="3" id="KW-1185">Reference proteome</keyword>
<dbReference type="InterPro" id="IPR050327">
    <property type="entry name" value="Proton-linked_MCT"/>
</dbReference>
<dbReference type="PANTHER" id="PTHR11360">
    <property type="entry name" value="MONOCARBOXYLATE TRANSPORTER"/>
    <property type="match status" value="1"/>
</dbReference>
<feature type="transmembrane region" description="Helical" evidence="1">
    <location>
        <begin position="178"/>
        <end position="200"/>
    </location>
</feature>
<evidence type="ECO:0000313" key="3">
    <source>
        <dbReference type="Proteomes" id="UP001217089"/>
    </source>
</evidence>
<dbReference type="Proteomes" id="UP001217089">
    <property type="component" value="Unassembled WGS sequence"/>
</dbReference>
<accession>A0ABQ9ESH7</accession>
<dbReference type="InterPro" id="IPR011701">
    <property type="entry name" value="MFS"/>
</dbReference>
<feature type="transmembrane region" description="Helical" evidence="1">
    <location>
        <begin position="146"/>
        <end position="166"/>
    </location>
</feature>